<dbReference type="EMBL" id="MT145038">
    <property type="protein sequence ID" value="QJI02872.1"/>
    <property type="molecule type" value="Genomic_DNA"/>
</dbReference>
<name>A0A6M3XYE3_9ZZZZ</name>
<accession>A0A6M3XYE3</accession>
<evidence type="ECO:0000313" key="1">
    <source>
        <dbReference type="EMBL" id="QJI02872.1"/>
    </source>
</evidence>
<organism evidence="1">
    <name type="scientific">viral metagenome</name>
    <dbReference type="NCBI Taxonomy" id="1070528"/>
    <lineage>
        <taxon>unclassified sequences</taxon>
        <taxon>metagenomes</taxon>
        <taxon>organismal metagenomes</taxon>
    </lineage>
</organism>
<dbReference type="AlphaFoldDB" id="A0A6M3XYE3"/>
<reference evidence="1" key="1">
    <citation type="submission" date="2020-03" db="EMBL/GenBank/DDBJ databases">
        <title>The deep terrestrial virosphere.</title>
        <authorList>
            <person name="Holmfeldt K."/>
            <person name="Nilsson E."/>
            <person name="Simone D."/>
            <person name="Lopez-Fernandez M."/>
            <person name="Wu X."/>
            <person name="de Brujin I."/>
            <person name="Lundin D."/>
            <person name="Andersson A."/>
            <person name="Bertilsson S."/>
            <person name="Dopson M."/>
        </authorList>
    </citation>
    <scope>NUCLEOTIDE SEQUENCE</scope>
    <source>
        <strain evidence="1">TM448B03752</strain>
    </source>
</reference>
<sequence>MSSEIRQCHFCLQYIPIDAYRNHIRECCANEEKEIINFLQMSKETEFHRILLRCPTCGQEFYSVKETKTLCPSCKNTYGEEIDVR</sequence>
<gene>
    <name evidence="1" type="ORF">TM448B03752_0009</name>
</gene>
<protein>
    <submittedName>
        <fullName evidence="1">Uncharacterized protein</fullName>
    </submittedName>
</protein>
<proteinExistence type="predicted"/>